<dbReference type="EMBL" id="MPIN01000016">
    <property type="protein sequence ID" value="OJH34879.1"/>
    <property type="molecule type" value="Genomic_DNA"/>
</dbReference>
<sequence length="144" mass="16661">MAASIIFDDSLWPLLLSRFEGQVSDEAFEKYLLQGSLYLRRGEPYVSVLDTVRLSLPTVRQRQRQFEWLRQHEQPMRELLLGCAFIITSPLIRLTMSTVFHVMPMPTPYIAVQDMARAVTWATDRLRDAGHAEAAASILQRFHR</sequence>
<reference evidence="2" key="1">
    <citation type="submission" date="2016-11" db="EMBL/GenBank/DDBJ databases">
        <authorList>
            <person name="Shukria A."/>
            <person name="Stevens D.C."/>
        </authorList>
    </citation>
    <scope>NUCLEOTIDE SEQUENCE [LARGE SCALE GENOMIC DNA]</scope>
    <source>
        <strain evidence="2">Cbfe23</strain>
    </source>
</reference>
<evidence type="ECO:0008006" key="3">
    <source>
        <dbReference type="Google" id="ProtNLM"/>
    </source>
</evidence>
<organism evidence="1 2">
    <name type="scientific">Cystobacter ferrugineus</name>
    <dbReference type="NCBI Taxonomy" id="83449"/>
    <lineage>
        <taxon>Bacteria</taxon>
        <taxon>Pseudomonadati</taxon>
        <taxon>Myxococcota</taxon>
        <taxon>Myxococcia</taxon>
        <taxon>Myxococcales</taxon>
        <taxon>Cystobacterineae</taxon>
        <taxon>Archangiaceae</taxon>
        <taxon>Cystobacter</taxon>
    </lineage>
</organism>
<name>A0A1L9AY06_9BACT</name>
<gene>
    <name evidence="1" type="ORF">BON30_40510</name>
</gene>
<reference evidence="1 2" key="2">
    <citation type="submission" date="2016-12" db="EMBL/GenBank/DDBJ databases">
        <title>Draft Genome Sequence of Cystobacter ferrugineus Strain Cbfe23.</title>
        <authorList>
            <person name="Akbar S."/>
            <person name="Dowd S.E."/>
            <person name="Stevens D.C."/>
        </authorList>
    </citation>
    <scope>NUCLEOTIDE SEQUENCE [LARGE SCALE GENOMIC DNA]</scope>
    <source>
        <strain evidence="1 2">Cbfe23</strain>
    </source>
</reference>
<comment type="caution">
    <text evidence="1">The sequence shown here is derived from an EMBL/GenBank/DDBJ whole genome shotgun (WGS) entry which is preliminary data.</text>
</comment>
<dbReference type="OrthoDB" id="5514595at2"/>
<evidence type="ECO:0000313" key="2">
    <source>
        <dbReference type="Proteomes" id="UP000182229"/>
    </source>
</evidence>
<dbReference type="Proteomes" id="UP000182229">
    <property type="component" value="Unassembled WGS sequence"/>
</dbReference>
<keyword evidence="2" id="KW-1185">Reference proteome</keyword>
<evidence type="ECO:0000313" key="1">
    <source>
        <dbReference type="EMBL" id="OJH34879.1"/>
    </source>
</evidence>
<accession>A0A1L9AY06</accession>
<dbReference type="AlphaFoldDB" id="A0A1L9AY06"/>
<protein>
    <recommendedName>
        <fullName evidence="3">STAS/SEC14 domain-containing protein</fullName>
    </recommendedName>
</protein>
<dbReference type="RefSeq" id="WP_071903935.1">
    <property type="nucleotide sequence ID" value="NZ_MPIN01000016.1"/>
</dbReference>
<proteinExistence type="predicted"/>